<dbReference type="PANTHER" id="PTHR46732:SF8">
    <property type="entry name" value="ATP-DEPENDENT PROTEASE LA (LON) DOMAIN PROTEIN"/>
    <property type="match status" value="1"/>
</dbReference>
<protein>
    <submittedName>
        <fullName evidence="2">Peptidase S16, lon-like protein</fullName>
        <ecNumber evidence="2">3.4.21.53</ecNumber>
    </submittedName>
</protein>
<evidence type="ECO:0000313" key="3">
    <source>
        <dbReference type="Proteomes" id="UP000007460"/>
    </source>
</evidence>
<dbReference type="HOGENOM" id="CLU_048359_2_1_5"/>
<dbReference type="Proteomes" id="UP000007460">
    <property type="component" value="Chromosome"/>
</dbReference>
<sequence>MVSSPFAVDFGDLPSQLPIFPLANAVLLPGGQLPLNIFEPRYLEMCQFALTTPTRMIGMIQPSMQGDEDDLFAIGCAGRISYFQETDDNRLMISLDGICRFRLDDAAVQDGGFRLANVRWDGFDADMIPDDLALEKEPLLAIMRRYFEIKGFDADWDNIERAENVQLLTTLAMVCPFDVSEKQALLEAETMKARADLLMAMMEMAIHGNESPHESRH</sequence>
<evidence type="ECO:0000259" key="1">
    <source>
        <dbReference type="PROSITE" id="PS51787"/>
    </source>
</evidence>
<keyword evidence="3" id="KW-1185">Reference proteome</keyword>
<dbReference type="Pfam" id="PF02190">
    <property type="entry name" value="LON_substr_bdg"/>
    <property type="match status" value="1"/>
</dbReference>
<dbReference type="OrthoDB" id="9806457at2"/>
<dbReference type="PANTHER" id="PTHR46732">
    <property type="entry name" value="ATP-DEPENDENT PROTEASE LA (LON) DOMAIN PROTEIN"/>
    <property type="match status" value="1"/>
</dbReference>
<dbReference type="Gene3D" id="1.20.58.1480">
    <property type="match status" value="1"/>
</dbReference>
<proteinExistence type="predicted"/>
<dbReference type="STRING" id="488538.SAR116_1801"/>
<dbReference type="InterPro" id="IPR003111">
    <property type="entry name" value="Lon_prtase_N"/>
</dbReference>
<dbReference type="SUPFAM" id="SSF88697">
    <property type="entry name" value="PUA domain-like"/>
    <property type="match status" value="1"/>
</dbReference>
<dbReference type="InterPro" id="IPR015947">
    <property type="entry name" value="PUA-like_sf"/>
</dbReference>
<dbReference type="RefSeq" id="WP_013046671.1">
    <property type="nucleotide sequence ID" value="NC_014010.1"/>
</dbReference>
<dbReference type="eggNOG" id="COG2802">
    <property type="taxonomic scope" value="Bacteria"/>
</dbReference>
<keyword evidence="2" id="KW-0378">Hydrolase</keyword>
<dbReference type="KEGG" id="apb:SAR116_1801"/>
<dbReference type="AlphaFoldDB" id="D5BMK1"/>
<dbReference type="PROSITE" id="PS51787">
    <property type="entry name" value="LON_N"/>
    <property type="match status" value="1"/>
</dbReference>
<feature type="domain" description="Lon N-terminal" evidence="1">
    <location>
        <begin position="17"/>
        <end position="206"/>
    </location>
</feature>
<name>D5BMK1_PUNMI</name>
<accession>D5BMK1</accession>
<dbReference type="EMBL" id="CP001751">
    <property type="protein sequence ID" value="ADE40044.1"/>
    <property type="molecule type" value="Genomic_DNA"/>
</dbReference>
<dbReference type="SMART" id="SM00464">
    <property type="entry name" value="LON"/>
    <property type="match status" value="1"/>
</dbReference>
<dbReference type="Gene3D" id="2.30.130.40">
    <property type="entry name" value="LON domain-like"/>
    <property type="match status" value="1"/>
</dbReference>
<reference evidence="2 3" key="1">
    <citation type="journal article" date="2010" name="J. Bacteriol.">
        <title>Complete genome sequence of "Candidatus Puniceispirillum marinum" IMCC1322, a representative of the SAR116 clade in the Alphaproteobacteria.</title>
        <authorList>
            <person name="Oh H.M."/>
            <person name="Kwon K.K."/>
            <person name="Kang I."/>
            <person name="Kang S.G."/>
            <person name="Lee J.H."/>
            <person name="Kim S.J."/>
            <person name="Cho J.C."/>
        </authorList>
    </citation>
    <scope>NUCLEOTIDE SEQUENCE [LARGE SCALE GENOMIC DNA]</scope>
    <source>
        <strain evidence="2 3">IMCC1322</strain>
    </source>
</reference>
<gene>
    <name evidence="2" type="ordered locus">SAR116_1801</name>
</gene>
<dbReference type="InterPro" id="IPR046336">
    <property type="entry name" value="Lon_prtase_N_sf"/>
</dbReference>
<evidence type="ECO:0000313" key="2">
    <source>
        <dbReference type="EMBL" id="ADE40044.1"/>
    </source>
</evidence>
<dbReference type="GO" id="GO:0004252">
    <property type="term" value="F:serine-type endopeptidase activity"/>
    <property type="evidence" value="ECO:0007669"/>
    <property type="project" value="UniProtKB-EC"/>
</dbReference>
<dbReference type="EC" id="3.4.21.53" evidence="2"/>
<organism evidence="2 3">
    <name type="scientific">Puniceispirillum marinum (strain IMCC1322)</name>
    <dbReference type="NCBI Taxonomy" id="488538"/>
    <lineage>
        <taxon>Bacteria</taxon>
        <taxon>Pseudomonadati</taxon>
        <taxon>Pseudomonadota</taxon>
        <taxon>Alphaproteobacteria</taxon>
        <taxon>Candidatus Puniceispirillales</taxon>
        <taxon>Candidatus Puniceispirillaceae</taxon>
        <taxon>Candidatus Puniceispirillum</taxon>
    </lineage>
</organism>